<keyword evidence="2" id="KW-0472">Membrane</keyword>
<feature type="region of interest" description="Disordered" evidence="1">
    <location>
        <begin position="1"/>
        <end position="20"/>
    </location>
</feature>
<name>A0A0G4HJ21_9ALVE</name>
<feature type="transmembrane region" description="Helical" evidence="2">
    <location>
        <begin position="70"/>
        <end position="92"/>
    </location>
</feature>
<organism evidence="3">
    <name type="scientific">Chromera velia CCMP2878</name>
    <dbReference type="NCBI Taxonomy" id="1169474"/>
    <lineage>
        <taxon>Eukaryota</taxon>
        <taxon>Sar</taxon>
        <taxon>Alveolata</taxon>
        <taxon>Colpodellida</taxon>
        <taxon>Chromeraceae</taxon>
        <taxon>Chromera</taxon>
    </lineage>
</organism>
<dbReference type="AlphaFoldDB" id="A0A0G4HJ21"/>
<keyword evidence="2" id="KW-1133">Transmembrane helix</keyword>
<gene>
    <name evidence="3" type="ORF">Cvel_27995</name>
</gene>
<reference evidence="3" key="1">
    <citation type="submission" date="2014-11" db="EMBL/GenBank/DDBJ databases">
        <authorList>
            <person name="Otto D Thomas"/>
            <person name="Naeem Raeece"/>
        </authorList>
    </citation>
    <scope>NUCLEOTIDE SEQUENCE</scope>
</reference>
<proteinExistence type="predicted"/>
<dbReference type="EMBL" id="CDMZ01002825">
    <property type="protein sequence ID" value="CEM44025.1"/>
    <property type="molecule type" value="Genomic_DNA"/>
</dbReference>
<keyword evidence="2" id="KW-0812">Transmembrane</keyword>
<evidence type="ECO:0000256" key="2">
    <source>
        <dbReference type="SAM" id="Phobius"/>
    </source>
</evidence>
<dbReference type="VEuPathDB" id="CryptoDB:Cvel_27995"/>
<evidence type="ECO:0000313" key="3">
    <source>
        <dbReference type="EMBL" id="CEM44025.1"/>
    </source>
</evidence>
<sequence>MTLSEDEEHSGSANGAGASRCCHAEEGYPQEAADTQLCYCMYRSTGQLPLFPPPPYIPAQRYRQVPTCSVVLCILYFFLCPSFCLAAFGPSIPS</sequence>
<protein>
    <submittedName>
        <fullName evidence="3">Uncharacterized protein</fullName>
    </submittedName>
</protein>
<evidence type="ECO:0000256" key="1">
    <source>
        <dbReference type="SAM" id="MobiDB-lite"/>
    </source>
</evidence>
<accession>A0A0G4HJ21</accession>